<sequence length="587" mass="67465">MSGPKKRKVDCECRVFNKEWTTKYFFTEVRSKAVCLICHETVAVLKEHNLSRNFSTKHVNYANNLSTQERSATAQRLAAGLQAQQNTFIRQTAIQETTTKASYLLAFKLAKTSKPFSEGEFLKECMVETADILCPESKNKFEKISLSRRTVTRRIELIDEDLASKLNKKVESFTFYSSALDESNDIKDTAQLLIFIRGINDSFEITEEFLAMESLKGKTRGEDLYDSVSAVMERHKLPWRALANVTTDGSPNLTGRNVGLLKRIQDRVKEDNPVQEVIFLHCIIHQEALSESVLQLNHVVKPVHRQFIKFLEETDADHQDLLYHSNVRWLSLGKVCQRVWELKQEIISFLELLEKGDDFPELSDTDWLCDLAFAVDILTHMNELNMKLQGKDQFVHEMYTNVRAFKTKLVLFSKQMSNKSFTHFPTLATLKDAPQHVKEYTKSLDDLQGEFCRRFSDFGKIDKSLHLVSCPFTQDPETAPQELQLELIDLQCDTVLKEKFNSLKLDEFYASLSTDKFPNIRKMAQRMLVLFGSTYVCEQTFSVMNTNKAPHRSQLSDEHLRSVLRIATTKLTPDFDALAKKGDQNSS</sequence>
<accession>A0AAR2JQK9</accession>
<evidence type="ECO:0000313" key="2">
    <source>
        <dbReference type="Ensembl" id="ENSPNAP00000054308.1"/>
    </source>
</evidence>
<dbReference type="GO" id="GO:0046983">
    <property type="term" value="F:protein dimerization activity"/>
    <property type="evidence" value="ECO:0007669"/>
    <property type="project" value="InterPro"/>
</dbReference>
<dbReference type="AlphaFoldDB" id="A0AAR2JQK9"/>
<reference evidence="2 3" key="1">
    <citation type="submission" date="2020-10" db="EMBL/GenBank/DDBJ databases">
        <title>Pygocentrus nattereri (red-bellied piranha) genome, fPygNat1, primary haplotype.</title>
        <authorList>
            <person name="Myers G."/>
            <person name="Meyer A."/>
            <person name="Karagic N."/>
            <person name="Pippel M."/>
            <person name="Winkler S."/>
            <person name="Tracey A."/>
            <person name="Wood J."/>
            <person name="Formenti G."/>
            <person name="Howe K."/>
            <person name="Fedrigo O."/>
            <person name="Jarvis E.D."/>
        </authorList>
    </citation>
    <scope>NUCLEOTIDE SEQUENCE [LARGE SCALE GENOMIC DNA]</scope>
</reference>
<dbReference type="Pfam" id="PF05699">
    <property type="entry name" value="Dimer_Tnp_hAT"/>
    <property type="match status" value="1"/>
</dbReference>
<dbReference type="GeneTree" id="ENSGT00950000182812"/>
<dbReference type="InterPro" id="IPR008906">
    <property type="entry name" value="HATC_C_dom"/>
</dbReference>
<name>A0AAR2JQK9_PYGNA</name>
<dbReference type="PANTHER" id="PTHR45913">
    <property type="entry name" value="EPM2A-INTERACTING PROTEIN 1"/>
    <property type="match status" value="1"/>
</dbReference>
<dbReference type="InterPro" id="IPR012337">
    <property type="entry name" value="RNaseH-like_sf"/>
</dbReference>
<keyword evidence="3" id="KW-1185">Reference proteome</keyword>
<proteinExistence type="predicted"/>
<organism evidence="2 3">
    <name type="scientific">Pygocentrus nattereri</name>
    <name type="common">Red-bellied piranha</name>
    <dbReference type="NCBI Taxonomy" id="42514"/>
    <lineage>
        <taxon>Eukaryota</taxon>
        <taxon>Metazoa</taxon>
        <taxon>Chordata</taxon>
        <taxon>Craniata</taxon>
        <taxon>Vertebrata</taxon>
        <taxon>Euteleostomi</taxon>
        <taxon>Actinopterygii</taxon>
        <taxon>Neopterygii</taxon>
        <taxon>Teleostei</taxon>
        <taxon>Ostariophysi</taxon>
        <taxon>Characiformes</taxon>
        <taxon>Characoidei</taxon>
        <taxon>Pygocentrus</taxon>
    </lineage>
</organism>
<feature type="domain" description="HAT C-terminal dimerisation" evidence="1">
    <location>
        <begin position="500"/>
        <end position="561"/>
    </location>
</feature>
<protein>
    <recommendedName>
        <fullName evidence="1">HAT C-terminal dimerisation domain-containing protein</fullName>
    </recommendedName>
</protein>
<dbReference type="Proteomes" id="UP001501920">
    <property type="component" value="Chromosome 20"/>
</dbReference>
<evidence type="ECO:0000313" key="3">
    <source>
        <dbReference type="Proteomes" id="UP001501920"/>
    </source>
</evidence>
<reference evidence="2" key="3">
    <citation type="submission" date="2025-09" db="UniProtKB">
        <authorList>
            <consortium name="Ensembl"/>
        </authorList>
    </citation>
    <scope>IDENTIFICATION</scope>
</reference>
<dbReference type="Ensembl" id="ENSPNAT00000063321.1">
    <property type="protein sequence ID" value="ENSPNAP00000054308.1"/>
    <property type="gene ID" value="ENSPNAG00000035071.1"/>
</dbReference>
<reference evidence="2" key="2">
    <citation type="submission" date="2025-08" db="UniProtKB">
        <authorList>
            <consortium name="Ensembl"/>
        </authorList>
    </citation>
    <scope>IDENTIFICATION</scope>
</reference>
<evidence type="ECO:0000259" key="1">
    <source>
        <dbReference type="Pfam" id="PF05699"/>
    </source>
</evidence>
<dbReference type="SUPFAM" id="SSF53098">
    <property type="entry name" value="Ribonuclease H-like"/>
    <property type="match status" value="1"/>
</dbReference>
<dbReference type="PANTHER" id="PTHR45913:SF9">
    <property type="entry name" value="GENERAL TRANSCRIPTION FACTOR II-I REPEAT DOMAIN-CONTAINING PROTEIN 2-LIKE-RELATED"/>
    <property type="match status" value="1"/>
</dbReference>